<keyword evidence="13" id="KW-1185">Reference proteome</keyword>
<evidence type="ECO:0000256" key="2">
    <source>
        <dbReference type="ARBA" id="ARBA00011262"/>
    </source>
</evidence>
<feature type="transmembrane region" description="Helical" evidence="11">
    <location>
        <begin position="272"/>
        <end position="289"/>
    </location>
</feature>
<dbReference type="EMBL" id="QNRK01000011">
    <property type="protein sequence ID" value="RBP13836.1"/>
    <property type="molecule type" value="Genomic_DNA"/>
</dbReference>
<feature type="transmembrane region" description="Helical" evidence="11">
    <location>
        <begin position="89"/>
        <end position="113"/>
    </location>
</feature>
<evidence type="ECO:0000256" key="1">
    <source>
        <dbReference type="ARBA" id="ARBA00004651"/>
    </source>
</evidence>
<evidence type="ECO:0000313" key="13">
    <source>
        <dbReference type="Proteomes" id="UP000253529"/>
    </source>
</evidence>
<evidence type="ECO:0000256" key="7">
    <source>
        <dbReference type="ARBA" id="ARBA00022989"/>
    </source>
</evidence>
<dbReference type="CDD" id="cd06579">
    <property type="entry name" value="TM_PBP1_transp_AraH_like"/>
    <property type="match status" value="1"/>
</dbReference>
<feature type="transmembrane region" description="Helical" evidence="11">
    <location>
        <begin position="218"/>
        <end position="237"/>
    </location>
</feature>
<dbReference type="RefSeq" id="WP_210208866.1">
    <property type="nucleotide sequence ID" value="NZ_QNRK01000011.1"/>
</dbReference>
<proteinExistence type="predicted"/>
<name>A0A366FI90_9HYPH</name>
<feature type="transmembrane region" description="Helical" evidence="11">
    <location>
        <begin position="52"/>
        <end position="69"/>
    </location>
</feature>
<comment type="subunit">
    <text evidence="2">The complex is composed of two ATP-binding proteins (LsrA), two transmembrane proteins (LsrC and LsrD) and a solute-binding protein (LsrB).</text>
</comment>
<dbReference type="Pfam" id="PF02653">
    <property type="entry name" value="BPD_transp_2"/>
    <property type="match status" value="1"/>
</dbReference>
<feature type="transmembrane region" description="Helical" evidence="11">
    <location>
        <begin position="168"/>
        <end position="187"/>
    </location>
</feature>
<protein>
    <recommendedName>
        <fullName evidence="10">Autoinducer 2 import system permease protein LsrD</fullName>
    </recommendedName>
</protein>
<keyword evidence="3" id="KW-0813">Transport</keyword>
<evidence type="ECO:0000256" key="4">
    <source>
        <dbReference type="ARBA" id="ARBA00022475"/>
    </source>
</evidence>
<keyword evidence="5" id="KW-0997">Cell inner membrane</keyword>
<organism evidence="12 13">
    <name type="scientific">Roseiarcus fermentans</name>
    <dbReference type="NCBI Taxonomy" id="1473586"/>
    <lineage>
        <taxon>Bacteria</taxon>
        <taxon>Pseudomonadati</taxon>
        <taxon>Pseudomonadota</taxon>
        <taxon>Alphaproteobacteria</taxon>
        <taxon>Hyphomicrobiales</taxon>
        <taxon>Roseiarcaceae</taxon>
        <taxon>Roseiarcus</taxon>
    </lineage>
</organism>
<comment type="caution">
    <text evidence="12">The sequence shown here is derived from an EMBL/GenBank/DDBJ whole genome shotgun (WGS) entry which is preliminary data.</text>
</comment>
<comment type="subcellular location">
    <subcellularLocation>
        <location evidence="1">Cell membrane</location>
        <topology evidence="1">Multi-pass membrane protein</topology>
    </subcellularLocation>
</comment>
<dbReference type="GO" id="GO:0005886">
    <property type="term" value="C:plasma membrane"/>
    <property type="evidence" value="ECO:0007669"/>
    <property type="project" value="UniProtKB-SubCell"/>
</dbReference>
<evidence type="ECO:0000256" key="8">
    <source>
        <dbReference type="ARBA" id="ARBA00023136"/>
    </source>
</evidence>
<evidence type="ECO:0000313" key="12">
    <source>
        <dbReference type="EMBL" id="RBP13836.1"/>
    </source>
</evidence>
<dbReference type="PANTHER" id="PTHR32196">
    <property type="entry name" value="ABC TRANSPORTER PERMEASE PROTEIN YPHD-RELATED-RELATED"/>
    <property type="match status" value="1"/>
</dbReference>
<sequence length="331" mass="34318">MKDDRTKRPVRPQWPAWEMTLAALIVAAGVWSTTLSPYYLSLDQIFGSTRFFIIPGLLALGLAMVVSLGEIDISLASTVAVGTVTLSKLSMFGVPIGFAAAAVVAIGALLGTLNGVLAARFGLPSLAVTLGAMGAYRGLAFIVGSEVGYTDFNDSYRWLGATRLFDDIVPVSLLAFAAVAVAVWLLMHRTVFGRYCFSIGLNRDASWFAGVNVVKIKICAYALASALAGLAAVVWVGQYGSARGDNADGSILFVVTAVVLGGMDINGGRGTIGGVVLALMLLGTLRNGMGLANIGGPTQTVVLGVLLVGGVLRPAVAAALARLRRPDNADV</sequence>
<evidence type="ECO:0000256" key="3">
    <source>
        <dbReference type="ARBA" id="ARBA00022448"/>
    </source>
</evidence>
<evidence type="ECO:0000256" key="9">
    <source>
        <dbReference type="ARBA" id="ARBA00025439"/>
    </source>
</evidence>
<evidence type="ECO:0000256" key="11">
    <source>
        <dbReference type="SAM" id="Phobius"/>
    </source>
</evidence>
<dbReference type="InterPro" id="IPR001851">
    <property type="entry name" value="ABC_transp_permease"/>
</dbReference>
<keyword evidence="7 11" id="KW-1133">Transmembrane helix</keyword>
<gene>
    <name evidence="12" type="ORF">DFR50_11198</name>
</gene>
<dbReference type="GO" id="GO:0022857">
    <property type="term" value="F:transmembrane transporter activity"/>
    <property type="evidence" value="ECO:0007669"/>
    <property type="project" value="InterPro"/>
</dbReference>
<keyword evidence="8 11" id="KW-0472">Membrane</keyword>
<feature type="transmembrane region" description="Helical" evidence="11">
    <location>
        <begin position="20"/>
        <end position="40"/>
    </location>
</feature>
<feature type="transmembrane region" description="Helical" evidence="11">
    <location>
        <begin position="125"/>
        <end position="148"/>
    </location>
</feature>
<comment type="function">
    <text evidence="9">Part of the ABC transporter complex LsrABCD involved in autoinducer 2 (AI-2) import. Probably responsible for the translocation of the substrate across the membrane.</text>
</comment>
<dbReference type="AlphaFoldDB" id="A0A366FI90"/>
<evidence type="ECO:0000256" key="6">
    <source>
        <dbReference type="ARBA" id="ARBA00022692"/>
    </source>
</evidence>
<evidence type="ECO:0000256" key="5">
    <source>
        <dbReference type="ARBA" id="ARBA00022519"/>
    </source>
</evidence>
<dbReference type="Proteomes" id="UP000253529">
    <property type="component" value="Unassembled WGS sequence"/>
</dbReference>
<accession>A0A366FI90</accession>
<keyword evidence="4" id="KW-1003">Cell membrane</keyword>
<evidence type="ECO:0000256" key="10">
    <source>
        <dbReference type="ARBA" id="ARBA00039381"/>
    </source>
</evidence>
<reference evidence="12 13" key="1">
    <citation type="submission" date="2018-06" db="EMBL/GenBank/DDBJ databases">
        <title>Genomic Encyclopedia of Type Strains, Phase IV (KMG-IV): sequencing the most valuable type-strain genomes for metagenomic binning, comparative biology and taxonomic classification.</title>
        <authorList>
            <person name="Goeker M."/>
        </authorList>
    </citation>
    <scope>NUCLEOTIDE SEQUENCE [LARGE SCALE GENOMIC DNA]</scope>
    <source>
        <strain evidence="12 13">DSM 24875</strain>
    </source>
</reference>
<dbReference type="PANTHER" id="PTHR32196:SF71">
    <property type="entry name" value="AUTOINDUCER 2 IMPORT SYSTEM PERMEASE PROTEIN LSRD"/>
    <property type="match status" value="1"/>
</dbReference>
<keyword evidence="6 11" id="KW-0812">Transmembrane</keyword>
<feature type="transmembrane region" description="Helical" evidence="11">
    <location>
        <begin position="301"/>
        <end position="321"/>
    </location>
</feature>